<feature type="region of interest" description="Disordered" evidence="1">
    <location>
        <begin position="1"/>
        <end position="21"/>
    </location>
</feature>
<organism evidence="3 4">
    <name type="scientific">Streptomyces plumbiresistens</name>
    <dbReference type="NCBI Taxonomy" id="511811"/>
    <lineage>
        <taxon>Bacteria</taxon>
        <taxon>Bacillati</taxon>
        <taxon>Actinomycetota</taxon>
        <taxon>Actinomycetes</taxon>
        <taxon>Kitasatosporales</taxon>
        <taxon>Streptomycetaceae</taxon>
        <taxon>Streptomyces</taxon>
    </lineage>
</organism>
<dbReference type="EMBL" id="BAAAZX010000002">
    <property type="protein sequence ID" value="GAA3979660.1"/>
    <property type="molecule type" value="Genomic_DNA"/>
</dbReference>
<name>A0ABP7QBS8_9ACTN</name>
<proteinExistence type="predicted"/>
<dbReference type="Pfam" id="PF01928">
    <property type="entry name" value="CYTH"/>
    <property type="match status" value="1"/>
</dbReference>
<dbReference type="Proteomes" id="UP001500456">
    <property type="component" value="Unassembled WGS sequence"/>
</dbReference>
<evidence type="ECO:0000259" key="2">
    <source>
        <dbReference type="PROSITE" id="PS51707"/>
    </source>
</evidence>
<dbReference type="SUPFAM" id="SSF55154">
    <property type="entry name" value="CYTH-like phosphatases"/>
    <property type="match status" value="1"/>
</dbReference>
<feature type="compositionally biased region" description="Basic and acidic residues" evidence="1">
    <location>
        <begin position="7"/>
        <end position="21"/>
    </location>
</feature>
<gene>
    <name evidence="3" type="ORF">GCM10022232_09580</name>
</gene>
<evidence type="ECO:0000313" key="4">
    <source>
        <dbReference type="Proteomes" id="UP001500456"/>
    </source>
</evidence>
<dbReference type="InterPro" id="IPR033469">
    <property type="entry name" value="CYTH-like_dom_sf"/>
</dbReference>
<reference evidence="4" key="1">
    <citation type="journal article" date="2019" name="Int. J. Syst. Evol. Microbiol.">
        <title>The Global Catalogue of Microorganisms (GCM) 10K type strain sequencing project: providing services to taxonomists for standard genome sequencing and annotation.</title>
        <authorList>
            <consortium name="The Broad Institute Genomics Platform"/>
            <consortium name="The Broad Institute Genome Sequencing Center for Infectious Disease"/>
            <person name="Wu L."/>
            <person name="Ma J."/>
        </authorList>
    </citation>
    <scope>NUCLEOTIDE SEQUENCE [LARGE SCALE GENOMIC DNA]</scope>
    <source>
        <strain evidence="4">JCM 16924</strain>
    </source>
</reference>
<evidence type="ECO:0000313" key="3">
    <source>
        <dbReference type="EMBL" id="GAA3979660.1"/>
    </source>
</evidence>
<dbReference type="PROSITE" id="PS51707">
    <property type="entry name" value="CYTH"/>
    <property type="match status" value="1"/>
</dbReference>
<accession>A0ABP7QBS8</accession>
<comment type="caution">
    <text evidence="3">The sequence shown here is derived from an EMBL/GenBank/DDBJ whole genome shotgun (WGS) entry which is preliminary data.</text>
</comment>
<sequence length="60" mass="6534">MPLSCRGHYDRPDESLTKAGEELRVRTVRGTDGTRTVLTYKGAAVDEDSGSRPEDETHGG</sequence>
<keyword evidence="4" id="KW-1185">Reference proteome</keyword>
<evidence type="ECO:0000256" key="1">
    <source>
        <dbReference type="SAM" id="MobiDB-lite"/>
    </source>
</evidence>
<protein>
    <recommendedName>
        <fullName evidence="2">CYTH domain-containing protein</fullName>
    </recommendedName>
</protein>
<dbReference type="Gene3D" id="2.40.320.10">
    <property type="entry name" value="Hypothetical Protein Pfu-838710-001"/>
    <property type="match status" value="1"/>
</dbReference>
<feature type="domain" description="CYTH" evidence="2">
    <location>
        <begin position="1"/>
        <end position="60"/>
    </location>
</feature>
<dbReference type="InterPro" id="IPR023577">
    <property type="entry name" value="CYTH_domain"/>
</dbReference>